<feature type="transmembrane region" description="Helical" evidence="10">
    <location>
        <begin position="265"/>
        <end position="281"/>
    </location>
</feature>
<evidence type="ECO:0000256" key="2">
    <source>
        <dbReference type="ARBA" id="ARBA00012438"/>
    </source>
</evidence>
<evidence type="ECO:0000313" key="13">
    <source>
        <dbReference type="Proteomes" id="UP001147700"/>
    </source>
</evidence>
<dbReference type="Gene3D" id="3.30.565.10">
    <property type="entry name" value="Histidine kinase-like ATPase, C-terminal domain"/>
    <property type="match status" value="1"/>
</dbReference>
<dbReference type="InterPro" id="IPR011712">
    <property type="entry name" value="Sig_transdc_His_kin_sub3_dim/P"/>
</dbReference>
<keyword evidence="13" id="KW-1185">Reference proteome</keyword>
<dbReference type="Pfam" id="PF23539">
    <property type="entry name" value="DUF7134"/>
    <property type="match status" value="1"/>
</dbReference>
<evidence type="ECO:0000259" key="11">
    <source>
        <dbReference type="SMART" id="SM00387"/>
    </source>
</evidence>
<dbReference type="PANTHER" id="PTHR24421:SF10">
    <property type="entry name" value="NITRATE_NITRITE SENSOR PROTEIN NARQ"/>
    <property type="match status" value="1"/>
</dbReference>
<feature type="transmembrane region" description="Helical" evidence="10">
    <location>
        <begin position="195"/>
        <end position="228"/>
    </location>
</feature>
<dbReference type="InterPro" id="IPR036890">
    <property type="entry name" value="HATPase_C_sf"/>
</dbReference>
<feature type="transmembrane region" description="Helical" evidence="10">
    <location>
        <begin position="234"/>
        <end position="253"/>
    </location>
</feature>
<evidence type="ECO:0000256" key="10">
    <source>
        <dbReference type="SAM" id="Phobius"/>
    </source>
</evidence>
<comment type="caution">
    <text evidence="12">The sequence shown here is derived from an EMBL/GenBank/DDBJ whole genome shotgun (WGS) entry which is preliminary data.</text>
</comment>
<feature type="transmembrane region" description="Helical" evidence="10">
    <location>
        <begin position="493"/>
        <end position="511"/>
    </location>
</feature>
<dbReference type="SUPFAM" id="SSF55874">
    <property type="entry name" value="ATPase domain of HSP90 chaperone/DNA topoisomerase II/histidine kinase"/>
    <property type="match status" value="1"/>
</dbReference>
<dbReference type="EC" id="2.7.13.3" evidence="2"/>
<keyword evidence="7" id="KW-0067">ATP-binding</keyword>
<feature type="transmembrane region" description="Helical" evidence="10">
    <location>
        <begin position="430"/>
        <end position="463"/>
    </location>
</feature>
<dbReference type="PANTHER" id="PTHR24421">
    <property type="entry name" value="NITRATE/NITRITE SENSOR PROTEIN NARX-RELATED"/>
    <property type="match status" value="1"/>
</dbReference>
<feature type="transmembrane region" description="Helical" evidence="10">
    <location>
        <begin position="539"/>
        <end position="558"/>
    </location>
</feature>
<keyword evidence="6 12" id="KW-0418">Kinase</keyword>
<keyword evidence="3" id="KW-0597">Phosphoprotein</keyword>
<evidence type="ECO:0000256" key="7">
    <source>
        <dbReference type="ARBA" id="ARBA00022840"/>
    </source>
</evidence>
<organism evidence="12 13">
    <name type="scientific">Solirubrobacter deserti</name>
    <dbReference type="NCBI Taxonomy" id="2282478"/>
    <lineage>
        <taxon>Bacteria</taxon>
        <taxon>Bacillati</taxon>
        <taxon>Actinomycetota</taxon>
        <taxon>Thermoleophilia</taxon>
        <taxon>Solirubrobacterales</taxon>
        <taxon>Solirubrobacteraceae</taxon>
        <taxon>Solirubrobacter</taxon>
    </lineage>
</organism>
<dbReference type="InterPro" id="IPR055558">
    <property type="entry name" value="DUF7134"/>
</dbReference>
<dbReference type="CDD" id="cd16917">
    <property type="entry name" value="HATPase_UhpB-NarQ-NarX-like"/>
    <property type="match status" value="1"/>
</dbReference>
<keyword evidence="10" id="KW-0472">Membrane</keyword>
<evidence type="ECO:0000256" key="3">
    <source>
        <dbReference type="ARBA" id="ARBA00022553"/>
    </source>
</evidence>
<evidence type="ECO:0000313" key="12">
    <source>
        <dbReference type="EMBL" id="MDA0140809.1"/>
    </source>
</evidence>
<protein>
    <recommendedName>
        <fullName evidence="2">histidine kinase</fullName>
        <ecNumber evidence="2">2.7.13.3</ecNumber>
    </recommendedName>
</protein>
<feature type="domain" description="Histidine kinase/HSP90-like ATPase" evidence="11">
    <location>
        <begin position="689"/>
        <end position="783"/>
    </location>
</feature>
<reference evidence="12" key="1">
    <citation type="submission" date="2022-10" db="EMBL/GenBank/DDBJ databases">
        <title>The WGS of Solirubrobacter sp. CPCC 204708.</title>
        <authorList>
            <person name="Jiang Z."/>
        </authorList>
    </citation>
    <scope>NUCLEOTIDE SEQUENCE</scope>
    <source>
        <strain evidence="12">CPCC 204708</strain>
    </source>
</reference>
<proteinExistence type="predicted"/>
<dbReference type="Pfam" id="PF02518">
    <property type="entry name" value="HATPase_c"/>
    <property type="match status" value="1"/>
</dbReference>
<accession>A0ABT4RQH6</accession>
<keyword evidence="5" id="KW-0547">Nucleotide-binding</keyword>
<dbReference type="InterPro" id="IPR003594">
    <property type="entry name" value="HATPase_dom"/>
</dbReference>
<gene>
    <name evidence="12" type="ORF">OJ962_25155</name>
</gene>
<keyword evidence="4" id="KW-0808">Transferase</keyword>
<feature type="region of interest" description="Disordered" evidence="9">
    <location>
        <begin position="386"/>
        <end position="410"/>
    </location>
</feature>
<evidence type="ECO:0000256" key="5">
    <source>
        <dbReference type="ARBA" id="ARBA00022741"/>
    </source>
</evidence>
<name>A0ABT4RQH6_9ACTN</name>
<comment type="catalytic activity">
    <reaction evidence="1">
        <text>ATP + protein L-histidine = ADP + protein N-phospho-L-histidine.</text>
        <dbReference type="EC" id="2.7.13.3"/>
    </reaction>
</comment>
<sequence length="784" mass="81040">MPNSTVNIASSSYDAAASAGSSVVAARTLTASTAAMSPSSPTLAMMCKVSSARRAVGPSLMRARPGEVEGRAGRVDAPTDMPPLSVGTPASSSATVANRISSERTARSVNLILEEEIGLSRADEDEMHARRYRGGVSSRLFGLAAVVLTVSGEAEVWLGSAGEEGGRLVSALAVPAMAMPLAWSRRAPLPTLAAVALVLFVQAVLGGFLVGEAATTIIVLALVLYVAGGRLTGVPAFAAAAAAAAAVAVTRIVFDSSAQEPHQALLTFAAVACPLVLGRWARDQDLLRRELADRVARRARDRERDARQAADQERARIAADLQVAVAGALRAIAGDAQSLPALLRSGDHVTARERLAAIAGTARAALADVRRVLGVLRRDGEAPSLAPPRADILRGGEPLPPATNPPAAMMLPSRSAPVTRRRLGAVTDHVLVAAVLVVGAVELALVGPGGAWLTAVALAVPLLRRRRRPVAVAAGVLAAITTQSQLLDLDSFPLVNMLAMVVANYAIGAYATRGHAVGGLLLVAAGAAVHAAVFYPEGVVAALLGGVVLPWTIGRVVSGNRRLMVVEREKDVEVERSRARQAAAAVTSERTRMARELHDAVAHHISVIAIQAGGADGIVERDPRRVAQIAALIASVAHEALAELGRLADLPTANAPGLGVVERLVEPARAAGLHVELRVDDRARTLPAGIDLAAFRIVQEALTNTAKHADAHHAWVTVRCPGRALELEIADDGRGPDGSGPAPGGGHGLVGMRERVALYGGSLDLGRHGSGGFLVRARLPIEGV</sequence>
<feature type="compositionally biased region" description="Polar residues" evidence="9">
    <location>
        <begin position="88"/>
        <end position="99"/>
    </location>
</feature>
<keyword evidence="10" id="KW-0812">Transmembrane</keyword>
<keyword evidence="8" id="KW-0902">Two-component regulatory system</keyword>
<evidence type="ECO:0000256" key="9">
    <source>
        <dbReference type="SAM" id="MobiDB-lite"/>
    </source>
</evidence>
<dbReference type="GO" id="GO:0016301">
    <property type="term" value="F:kinase activity"/>
    <property type="evidence" value="ECO:0007669"/>
    <property type="project" value="UniProtKB-KW"/>
</dbReference>
<evidence type="ECO:0000256" key="6">
    <source>
        <dbReference type="ARBA" id="ARBA00022777"/>
    </source>
</evidence>
<dbReference type="Proteomes" id="UP001147700">
    <property type="component" value="Unassembled WGS sequence"/>
</dbReference>
<evidence type="ECO:0000256" key="8">
    <source>
        <dbReference type="ARBA" id="ARBA00023012"/>
    </source>
</evidence>
<feature type="transmembrane region" description="Helical" evidence="10">
    <location>
        <begin position="516"/>
        <end position="533"/>
    </location>
</feature>
<dbReference type="SMART" id="SM00387">
    <property type="entry name" value="HATPase_c"/>
    <property type="match status" value="1"/>
</dbReference>
<feature type="region of interest" description="Disordered" evidence="9">
    <location>
        <begin position="66"/>
        <end position="99"/>
    </location>
</feature>
<keyword evidence="10" id="KW-1133">Transmembrane helix</keyword>
<dbReference type="EMBL" id="JAPCID010000045">
    <property type="protein sequence ID" value="MDA0140809.1"/>
    <property type="molecule type" value="Genomic_DNA"/>
</dbReference>
<dbReference type="InterPro" id="IPR050482">
    <property type="entry name" value="Sensor_HK_TwoCompSys"/>
</dbReference>
<dbReference type="Gene3D" id="1.20.5.1930">
    <property type="match status" value="2"/>
</dbReference>
<evidence type="ECO:0000256" key="4">
    <source>
        <dbReference type="ARBA" id="ARBA00022679"/>
    </source>
</evidence>
<dbReference type="Pfam" id="PF07730">
    <property type="entry name" value="HisKA_3"/>
    <property type="match status" value="2"/>
</dbReference>
<evidence type="ECO:0000256" key="1">
    <source>
        <dbReference type="ARBA" id="ARBA00000085"/>
    </source>
</evidence>